<comment type="caution">
    <text evidence="1">The sequence shown here is derived from an EMBL/GenBank/DDBJ whole genome shotgun (WGS) entry which is preliminary data.</text>
</comment>
<organism evidence="1 2">
    <name type="scientific">Parageobacillus toebii NBRC 107807</name>
    <dbReference type="NCBI Taxonomy" id="1223503"/>
    <lineage>
        <taxon>Bacteria</taxon>
        <taxon>Bacillati</taxon>
        <taxon>Bacillota</taxon>
        <taxon>Bacilli</taxon>
        <taxon>Bacillales</taxon>
        <taxon>Anoxybacillaceae</taxon>
        <taxon>Parageobacillus</taxon>
    </lineage>
</organism>
<dbReference type="InterPro" id="IPR025428">
    <property type="entry name" value="Spore_YhaL"/>
</dbReference>
<dbReference type="RefSeq" id="WP_062753913.1">
    <property type="nucleotide sequence ID" value="NZ_BDAQ01000003.1"/>
</dbReference>
<protein>
    <submittedName>
        <fullName evidence="1">Uncharacterized protein</fullName>
    </submittedName>
</protein>
<dbReference type="Pfam" id="PF14147">
    <property type="entry name" value="Spore_YhaL"/>
    <property type="match status" value="1"/>
</dbReference>
<sequence>MLSMPWWIYLVVAGIIFSGYMAVRTAAKEREIDESFIEKEGEIYMERIRKERERRQQAKSL</sequence>
<reference evidence="1 2" key="1">
    <citation type="submission" date="2020-08" db="EMBL/GenBank/DDBJ databases">
        <title>Genomic Encyclopedia of Type Strains, Phase IV (KMG-IV): sequencing the most valuable type-strain genomes for metagenomic binning, comparative biology and taxonomic classification.</title>
        <authorList>
            <person name="Goeker M."/>
        </authorList>
    </citation>
    <scope>NUCLEOTIDE SEQUENCE [LARGE SCALE GENOMIC DNA]</scope>
    <source>
        <strain evidence="1 2">DSM 14590</strain>
    </source>
</reference>
<dbReference type="EMBL" id="JACICZ010000003">
    <property type="protein sequence ID" value="MBB3868368.1"/>
    <property type="molecule type" value="Genomic_DNA"/>
</dbReference>
<dbReference type="AlphaFoldDB" id="A0A6G9J1W9"/>
<dbReference type="Proteomes" id="UP000613002">
    <property type="component" value="Unassembled WGS sequence"/>
</dbReference>
<proteinExistence type="predicted"/>
<name>A0A6G9J1W9_9BACL</name>
<evidence type="ECO:0000313" key="1">
    <source>
        <dbReference type="EMBL" id="MBB3868368.1"/>
    </source>
</evidence>
<gene>
    <name evidence="1" type="ORF">HNR78_001249</name>
</gene>
<evidence type="ECO:0000313" key="2">
    <source>
        <dbReference type="Proteomes" id="UP000613002"/>
    </source>
</evidence>
<keyword evidence="2" id="KW-1185">Reference proteome</keyword>
<accession>A0A6G9J1W9</accession>